<evidence type="ECO:0000313" key="1">
    <source>
        <dbReference type="EMBL" id="AMB97386.1"/>
    </source>
</evidence>
<dbReference type="AlphaFoldDB" id="A0AAC8X055"/>
<reference evidence="1 2" key="1">
    <citation type="journal article" date="2016" name="Genome Announc.">
        <title>Complete Genome Sequences of Aerococcus christensenii CCUG 28831T, Aerococcus sanguinicola CCUG 43001T, Aerococcus urinae CCUG 36881T, Aerococcus urinaeequi CCUG 28094T, Aerococcus urinaehominis CCUG 42038 BT, and Aerococcus viridans CCUG 4311T.</title>
        <authorList>
            <person name="Carkaci D."/>
            <person name="Dargis R."/>
            <person name="Nielsen X.C."/>
            <person name="Skovgaard O."/>
            <person name="Fuursted K."/>
            <person name="Christensen J.J."/>
        </authorList>
    </citation>
    <scope>NUCLEOTIDE SEQUENCE [LARGE SCALE GENOMIC DNA]</scope>
    <source>
        <strain evidence="1 2">CCUG28094</strain>
    </source>
</reference>
<reference evidence="2" key="2">
    <citation type="submission" date="2016-01" db="EMBL/GenBank/DDBJ databases">
        <title>Six Aerococcus type strain genome sequencing and assembly using PacBio and Illumina Hiseq.</title>
        <authorList>
            <person name="Carkaci D."/>
            <person name="Dargis R."/>
            <person name="Nielsen X.C."/>
            <person name="Skovgaard O."/>
            <person name="Fuursted K."/>
            <person name="Christensen J.J."/>
        </authorList>
    </citation>
    <scope>NUCLEOTIDE SEQUENCE [LARGE SCALE GENOMIC DNA]</scope>
    <source>
        <strain evidence="2">CCUG28094</strain>
    </source>
</reference>
<name>A0AAC8X055_9LACT</name>
<dbReference type="Gene3D" id="3.40.190.170">
    <property type="entry name" value="Bacterial extracellular solute-binding protein, family 7"/>
    <property type="match status" value="1"/>
</dbReference>
<organism evidence="1 2">
    <name type="scientific">Aerococcus urinaeequi</name>
    <dbReference type="NCBI Taxonomy" id="51665"/>
    <lineage>
        <taxon>Bacteria</taxon>
        <taxon>Bacillati</taxon>
        <taxon>Bacillota</taxon>
        <taxon>Bacilli</taxon>
        <taxon>Lactobacillales</taxon>
        <taxon>Aerococcaceae</taxon>
        <taxon>Aerococcus</taxon>
    </lineage>
</organism>
<proteinExistence type="predicted"/>
<evidence type="ECO:0000313" key="2">
    <source>
        <dbReference type="Proteomes" id="UP000067698"/>
    </source>
</evidence>
<protein>
    <submittedName>
        <fullName evidence="1">Uncharacterized protein</fullName>
    </submittedName>
</protein>
<dbReference type="Proteomes" id="UP000067698">
    <property type="component" value="Chromosome"/>
</dbReference>
<sequence>MKLLGGSATATDFSEVYTVIQSVVIDSVENNELSLTEVGLLSITYISAISMWLPTLVRLV</sequence>
<gene>
    <name evidence="1" type="ORF">AWM74_03620</name>
</gene>
<accession>A0AAC8X055</accession>
<dbReference type="EMBL" id="CP014162">
    <property type="protein sequence ID" value="AMB97386.1"/>
    <property type="molecule type" value="Genomic_DNA"/>
</dbReference>
<dbReference type="InterPro" id="IPR038404">
    <property type="entry name" value="TRAP_DctP_sf"/>
</dbReference>